<feature type="compositionally biased region" description="Low complexity" evidence="1">
    <location>
        <begin position="29"/>
        <end position="46"/>
    </location>
</feature>
<feature type="transmembrane region" description="Helical" evidence="2">
    <location>
        <begin position="112"/>
        <end position="132"/>
    </location>
</feature>
<evidence type="ECO:0000256" key="2">
    <source>
        <dbReference type="SAM" id="Phobius"/>
    </source>
</evidence>
<feature type="compositionally biased region" description="Polar residues" evidence="1">
    <location>
        <begin position="1"/>
        <end position="22"/>
    </location>
</feature>
<evidence type="ECO:0000313" key="3">
    <source>
        <dbReference type="EMBL" id="CDW85899.1"/>
    </source>
</evidence>
<name>A0A078AUP7_STYLE</name>
<reference evidence="3 4" key="1">
    <citation type="submission" date="2014-06" db="EMBL/GenBank/DDBJ databases">
        <authorList>
            <person name="Swart Estienne"/>
        </authorList>
    </citation>
    <scope>NUCLEOTIDE SEQUENCE [LARGE SCALE GENOMIC DNA]</scope>
    <source>
        <strain evidence="3 4">130c</strain>
    </source>
</reference>
<dbReference type="Proteomes" id="UP000039865">
    <property type="component" value="Unassembled WGS sequence"/>
</dbReference>
<sequence>MYQSDYPSLQQPLNQPYSSEQHLLSPLENQPQNQSEYHQQQQVYQPTFLSNPYQQSGNQQQNRPSSNMILSTYSENYQLPYRVPSESYHCNIPPPGYITFDEHNDYKFKVKVLKFIALFLFLAMTVSLISLYSDEMYDEIEDFFD</sequence>
<proteinExistence type="predicted"/>
<dbReference type="EMBL" id="CCKQ01014148">
    <property type="protein sequence ID" value="CDW85899.1"/>
    <property type="molecule type" value="Genomic_DNA"/>
</dbReference>
<gene>
    <name evidence="3" type="primary">Contig17633.g18757</name>
    <name evidence="3" type="ORF">STYLEM_14989</name>
</gene>
<evidence type="ECO:0000313" key="4">
    <source>
        <dbReference type="Proteomes" id="UP000039865"/>
    </source>
</evidence>
<evidence type="ECO:0008006" key="5">
    <source>
        <dbReference type="Google" id="ProtNLM"/>
    </source>
</evidence>
<evidence type="ECO:0000256" key="1">
    <source>
        <dbReference type="SAM" id="MobiDB-lite"/>
    </source>
</evidence>
<feature type="compositionally biased region" description="Polar residues" evidence="1">
    <location>
        <begin position="47"/>
        <end position="69"/>
    </location>
</feature>
<accession>A0A078AUP7</accession>
<dbReference type="InParanoid" id="A0A078AUP7"/>
<organism evidence="3 4">
    <name type="scientific">Stylonychia lemnae</name>
    <name type="common">Ciliate</name>
    <dbReference type="NCBI Taxonomy" id="5949"/>
    <lineage>
        <taxon>Eukaryota</taxon>
        <taxon>Sar</taxon>
        <taxon>Alveolata</taxon>
        <taxon>Ciliophora</taxon>
        <taxon>Intramacronucleata</taxon>
        <taxon>Spirotrichea</taxon>
        <taxon>Stichotrichia</taxon>
        <taxon>Sporadotrichida</taxon>
        <taxon>Oxytrichidae</taxon>
        <taxon>Stylonychinae</taxon>
        <taxon>Stylonychia</taxon>
    </lineage>
</organism>
<keyword evidence="4" id="KW-1185">Reference proteome</keyword>
<keyword evidence="2" id="KW-0472">Membrane</keyword>
<keyword evidence="2" id="KW-1133">Transmembrane helix</keyword>
<protein>
    <recommendedName>
        <fullName evidence="5">Transmembrane protein</fullName>
    </recommendedName>
</protein>
<dbReference type="AlphaFoldDB" id="A0A078AUP7"/>
<feature type="region of interest" description="Disordered" evidence="1">
    <location>
        <begin position="1"/>
        <end position="69"/>
    </location>
</feature>
<keyword evidence="2" id="KW-0812">Transmembrane</keyword>